<gene>
    <name evidence="9" type="primary">trpF</name>
    <name evidence="11" type="ORF">BU085_05615</name>
</gene>
<evidence type="ECO:0000256" key="5">
    <source>
        <dbReference type="ARBA" id="ARBA00022605"/>
    </source>
</evidence>
<keyword evidence="6 9" id="KW-0822">Tryptophan biosynthesis</keyword>
<dbReference type="HAMAP" id="MF_00135">
    <property type="entry name" value="PRAI"/>
    <property type="match status" value="1"/>
</dbReference>
<accession>A0A2T4Q167</accession>
<evidence type="ECO:0000256" key="2">
    <source>
        <dbReference type="ARBA" id="ARBA00004664"/>
    </source>
</evidence>
<evidence type="ECO:0000259" key="10">
    <source>
        <dbReference type="Pfam" id="PF00697"/>
    </source>
</evidence>
<evidence type="ECO:0000256" key="9">
    <source>
        <dbReference type="HAMAP-Rule" id="MF_00135"/>
    </source>
</evidence>
<dbReference type="STRING" id="1194526.A284_06780"/>
<evidence type="ECO:0000256" key="8">
    <source>
        <dbReference type="ARBA" id="ARBA00023235"/>
    </source>
</evidence>
<dbReference type="InterPro" id="IPR001240">
    <property type="entry name" value="PRAI_dom"/>
</dbReference>
<sequence>MYLKFCGFKSKEDVLKAIELPIDAIGFIHFPNSRRHCDMNQIQQLTTLVPSYIDRVVVLVNPDQTQIQNLVTHTNINTIQFHGNEPIEIMKWTKSQYPHIKVIKALPAHQKLQDQIVYYKEAVDFFIIDTPSDQFGGTGQTYDWHLLDNIKGISFLIAGGLTDQHIKHIQHLSLQHSGYDVASGIEIKHHKDVKKMKTIVNIVKGE</sequence>
<reference evidence="11 12" key="1">
    <citation type="journal article" date="2016" name="Front. Microbiol.">
        <title>Comprehensive Phylogenetic Analysis of Bovine Non-aureus Staphylococci Species Based on Whole-Genome Sequencing.</title>
        <authorList>
            <person name="Naushad S."/>
            <person name="Barkema H.W."/>
            <person name="Luby C."/>
            <person name="Condas L.A."/>
            <person name="Nobrega D.B."/>
            <person name="Carson D.A."/>
            <person name="De Buck J."/>
        </authorList>
    </citation>
    <scope>NUCLEOTIDE SEQUENCE [LARGE SCALE GENOMIC DNA]</scope>
    <source>
        <strain evidence="11 12">SNUC 2993</strain>
    </source>
</reference>
<comment type="pathway">
    <text evidence="2 9">Amino-acid biosynthesis; L-tryptophan biosynthesis; L-tryptophan from chorismate: step 3/5.</text>
</comment>
<dbReference type="Gene3D" id="3.20.20.70">
    <property type="entry name" value="Aldolase class I"/>
    <property type="match status" value="1"/>
</dbReference>
<dbReference type="PANTHER" id="PTHR42894">
    <property type="entry name" value="N-(5'-PHOSPHORIBOSYL)ANTHRANILATE ISOMERASE"/>
    <property type="match status" value="1"/>
</dbReference>
<dbReference type="Pfam" id="PF00697">
    <property type="entry name" value="PRAI"/>
    <property type="match status" value="1"/>
</dbReference>
<dbReference type="EMBL" id="PZEV01000014">
    <property type="protein sequence ID" value="PTI51342.1"/>
    <property type="molecule type" value="Genomic_DNA"/>
</dbReference>
<evidence type="ECO:0000256" key="1">
    <source>
        <dbReference type="ARBA" id="ARBA00001164"/>
    </source>
</evidence>
<evidence type="ECO:0000256" key="4">
    <source>
        <dbReference type="ARBA" id="ARBA00022272"/>
    </source>
</evidence>
<evidence type="ECO:0000256" key="3">
    <source>
        <dbReference type="ARBA" id="ARBA00012572"/>
    </source>
</evidence>
<dbReference type="InterPro" id="IPR044643">
    <property type="entry name" value="TrpF_fam"/>
</dbReference>
<evidence type="ECO:0000313" key="12">
    <source>
        <dbReference type="Proteomes" id="UP000240717"/>
    </source>
</evidence>
<comment type="caution">
    <text evidence="11">The sequence shown here is derived from an EMBL/GenBank/DDBJ whole genome shotgun (WGS) entry which is preliminary data.</text>
</comment>
<dbReference type="EC" id="5.3.1.24" evidence="3 9"/>
<organism evidence="11 12">
    <name type="scientific">Staphylococcus warneri</name>
    <dbReference type="NCBI Taxonomy" id="1292"/>
    <lineage>
        <taxon>Bacteria</taxon>
        <taxon>Bacillati</taxon>
        <taxon>Bacillota</taxon>
        <taxon>Bacilli</taxon>
        <taxon>Bacillales</taxon>
        <taxon>Staphylococcaceae</taxon>
        <taxon>Staphylococcus</taxon>
    </lineage>
</organism>
<dbReference type="PANTHER" id="PTHR42894:SF1">
    <property type="entry name" value="N-(5'-PHOSPHORIBOSYL)ANTHRANILATE ISOMERASE"/>
    <property type="match status" value="1"/>
</dbReference>
<dbReference type="InterPro" id="IPR013785">
    <property type="entry name" value="Aldolase_TIM"/>
</dbReference>
<keyword evidence="7 9" id="KW-0057">Aromatic amino acid biosynthesis</keyword>
<evidence type="ECO:0000256" key="6">
    <source>
        <dbReference type="ARBA" id="ARBA00022822"/>
    </source>
</evidence>
<dbReference type="Proteomes" id="UP000240717">
    <property type="component" value="Unassembled WGS sequence"/>
</dbReference>
<dbReference type="NCBIfam" id="NF010563">
    <property type="entry name" value="PRK13958.1"/>
    <property type="match status" value="1"/>
</dbReference>
<evidence type="ECO:0000256" key="7">
    <source>
        <dbReference type="ARBA" id="ARBA00023141"/>
    </source>
</evidence>
<proteinExistence type="inferred from homology"/>
<comment type="catalytic activity">
    <reaction evidence="1 9">
        <text>N-(5-phospho-beta-D-ribosyl)anthranilate = 1-(2-carboxyphenylamino)-1-deoxy-D-ribulose 5-phosphate</text>
        <dbReference type="Rhea" id="RHEA:21540"/>
        <dbReference type="ChEBI" id="CHEBI:18277"/>
        <dbReference type="ChEBI" id="CHEBI:58613"/>
        <dbReference type="EC" id="5.3.1.24"/>
    </reaction>
</comment>
<dbReference type="SUPFAM" id="SSF51366">
    <property type="entry name" value="Ribulose-phoshate binding barrel"/>
    <property type="match status" value="1"/>
</dbReference>
<keyword evidence="8 9" id="KW-0413">Isomerase</keyword>
<dbReference type="AlphaFoldDB" id="A0A2T4Q167"/>
<name>A0A2T4Q167_STAWA</name>
<keyword evidence="5 9" id="KW-0028">Amino-acid biosynthesis</keyword>
<protein>
    <recommendedName>
        <fullName evidence="4 9">N-(5'-phosphoribosyl)anthranilate isomerase</fullName>
        <shortName evidence="9">PRAI</shortName>
        <ecNumber evidence="3 9">5.3.1.24</ecNumber>
    </recommendedName>
</protein>
<dbReference type="UniPathway" id="UPA00035">
    <property type="reaction ID" value="UER00042"/>
</dbReference>
<evidence type="ECO:0000313" key="11">
    <source>
        <dbReference type="EMBL" id="PTI51342.1"/>
    </source>
</evidence>
<dbReference type="GO" id="GO:0000162">
    <property type="term" value="P:L-tryptophan biosynthetic process"/>
    <property type="evidence" value="ECO:0007669"/>
    <property type="project" value="UniProtKB-UniRule"/>
</dbReference>
<dbReference type="GO" id="GO:0004640">
    <property type="term" value="F:phosphoribosylanthranilate isomerase activity"/>
    <property type="evidence" value="ECO:0007669"/>
    <property type="project" value="UniProtKB-UniRule"/>
</dbReference>
<feature type="domain" description="N-(5'phosphoribosyl) anthranilate isomerase (PRAI)" evidence="10">
    <location>
        <begin position="4"/>
        <end position="201"/>
    </location>
</feature>
<comment type="similarity">
    <text evidence="9">Belongs to the TrpF family.</text>
</comment>
<dbReference type="RefSeq" id="WP_107532798.1">
    <property type="nucleotide sequence ID" value="NZ_PZEV01000014.1"/>
</dbReference>
<dbReference type="CDD" id="cd00405">
    <property type="entry name" value="PRAI"/>
    <property type="match status" value="1"/>
</dbReference>
<dbReference type="InterPro" id="IPR011060">
    <property type="entry name" value="RibuloseP-bd_barrel"/>
</dbReference>